<sequence>MSNTIHVFLSAILVICLDVSLGLSSEEFKSSLLNARKYCNESQVDPATLAKIKQTDYIKDRDIITPQVTCFLDCILKKSGLVENDKLDEAGISQVISQLGDNEEHGKVGVEALKKCIANKQMMSGKCNAGEYFKVCEHEYAQDLSFLSLILKL</sequence>
<evidence type="ECO:0000313" key="2">
    <source>
        <dbReference type="EMBL" id="JAG15176.1"/>
    </source>
</evidence>
<accession>A0A0A9X386</accession>
<dbReference type="EMBL" id="GBHO01028428">
    <property type="protein sequence ID" value="JAG15176.1"/>
    <property type="molecule type" value="Transcribed_RNA"/>
</dbReference>
<reference evidence="3" key="2">
    <citation type="submission" date="2014-07" db="EMBL/GenBank/DDBJ databases">
        <authorList>
            <person name="Hull J."/>
        </authorList>
    </citation>
    <scope>NUCLEOTIDE SEQUENCE</scope>
</reference>
<dbReference type="EMBL" id="GDHC01003869">
    <property type="protein sequence ID" value="JAQ14760.1"/>
    <property type="molecule type" value="Transcribed_RNA"/>
</dbReference>
<dbReference type="SUPFAM" id="SSF47565">
    <property type="entry name" value="Insect pheromone/odorant-binding proteins"/>
    <property type="match status" value="1"/>
</dbReference>
<dbReference type="AlphaFoldDB" id="A0A0A9X386"/>
<evidence type="ECO:0000313" key="3">
    <source>
        <dbReference type="EMBL" id="JAG15177.1"/>
    </source>
</evidence>
<reference evidence="3" key="1">
    <citation type="journal article" date="2014" name="PLoS ONE">
        <title>Transcriptome-Based Identification of ABC Transporters in the Western Tarnished Plant Bug Lygus hesperus.</title>
        <authorList>
            <person name="Hull J.J."/>
            <person name="Chaney K."/>
            <person name="Geib S.M."/>
            <person name="Fabrick J.A."/>
            <person name="Brent C.S."/>
            <person name="Walsh D."/>
            <person name="Lavine L.C."/>
        </authorList>
    </citation>
    <scope>NUCLEOTIDE SEQUENCE</scope>
</reference>
<evidence type="ECO:0000256" key="1">
    <source>
        <dbReference type="SAM" id="SignalP"/>
    </source>
</evidence>
<keyword evidence="1" id="KW-0732">Signal</keyword>
<dbReference type="EMBL" id="GBHO01028427">
    <property type="protein sequence ID" value="JAG15177.1"/>
    <property type="molecule type" value="Transcribed_RNA"/>
</dbReference>
<dbReference type="Pfam" id="PF01395">
    <property type="entry name" value="PBP_GOBP"/>
    <property type="match status" value="1"/>
</dbReference>
<feature type="signal peptide" evidence="1">
    <location>
        <begin position="1"/>
        <end position="22"/>
    </location>
</feature>
<gene>
    <name evidence="3" type="primary">Gp-9_0</name>
    <name evidence="2" type="synonym">Gp-9_1</name>
    <name evidence="2" type="ORF">CM83_44641</name>
    <name evidence="3" type="ORF">CM83_44642</name>
    <name evidence="4" type="ORF">g.59787</name>
</gene>
<dbReference type="InterPro" id="IPR036728">
    <property type="entry name" value="PBP_GOBP_sf"/>
</dbReference>
<proteinExistence type="predicted"/>
<feature type="chain" id="PRO_5007389559" evidence="1">
    <location>
        <begin position="23"/>
        <end position="153"/>
    </location>
</feature>
<protein>
    <submittedName>
        <fullName evidence="3">Pheromone-binding protein Gp-9</fullName>
    </submittedName>
</protein>
<reference evidence="4" key="3">
    <citation type="journal article" date="2016" name="Gigascience">
        <title>De novo construction of an expanded transcriptome assembly for the western tarnished plant bug, Lygus hesperus.</title>
        <authorList>
            <person name="Tassone E.E."/>
            <person name="Geib S.M."/>
            <person name="Hall B."/>
            <person name="Fabrick J.A."/>
            <person name="Brent C.S."/>
            <person name="Hull J.J."/>
        </authorList>
    </citation>
    <scope>NUCLEOTIDE SEQUENCE</scope>
</reference>
<dbReference type="CDD" id="cd23992">
    <property type="entry name" value="PBP_GOBP"/>
    <property type="match status" value="1"/>
</dbReference>
<dbReference type="Gene3D" id="1.10.238.20">
    <property type="entry name" value="Pheromone/general odorant binding protein domain"/>
    <property type="match status" value="1"/>
</dbReference>
<organism evidence="3">
    <name type="scientific">Lygus hesperus</name>
    <name type="common">Western plant bug</name>
    <dbReference type="NCBI Taxonomy" id="30085"/>
    <lineage>
        <taxon>Eukaryota</taxon>
        <taxon>Metazoa</taxon>
        <taxon>Ecdysozoa</taxon>
        <taxon>Arthropoda</taxon>
        <taxon>Hexapoda</taxon>
        <taxon>Insecta</taxon>
        <taxon>Pterygota</taxon>
        <taxon>Neoptera</taxon>
        <taxon>Paraneoptera</taxon>
        <taxon>Hemiptera</taxon>
        <taxon>Heteroptera</taxon>
        <taxon>Panheteroptera</taxon>
        <taxon>Cimicomorpha</taxon>
        <taxon>Miridae</taxon>
        <taxon>Mirini</taxon>
        <taxon>Lygus</taxon>
    </lineage>
</organism>
<dbReference type="GO" id="GO:0005549">
    <property type="term" value="F:odorant binding"/>
    <property type="evidence" value="ECO:0007669"/>
    <property type="project" value="InterPro"/>
</dbReference>
<name>A0A0A9X386_LYGHE</name>
<dbReference type="InterPro" id="IPR006170">
    <property type="entry name" value="PBP/GOBP"/>
</dbReference>
<evidence type="ECO:0000313" key="4">
    <source>
        <dbReference type="EMBL" id="JAQ14760.1"/>
    </source>
</evidence>